<dbReference type="Proteomes" id="UP000197003">
    <property type="component" value="Chromosome"/>
</dbReference>
<dbReference type="PANTHER" id="PTHR30474">
    <property type="entry name" value="CELL CYCLE PROTEIN"/>
    <property type="match status" value="1"/>
</dbReference>
<evidence type="ECO:0000256" key="7">
    <source>
        <dbReference type="ARBA" id="ARBA00022692"/>
    </source>
</evidence>
<feature type="transmembrane region" description="Helical" evidence="21">
    <location>
        <begin position="269"/>
        <end position="290"/>
    </location>
</feature>
<dbReference type="RefSeq" id="WP_088564295.1">
    <property type="nucleotide sequence ID" value="NZ_CP020946.1"/>
</dbReference>
<evidence type="ECO:0000256" key="8">
    <source>
        <dbReference type="ARBA" id="ARBA00022960"/>
    </source>
</evidence>
<evidence type="ECO:0000256" key="20">
    <source>
        <dbReference type="ARBA" id="ARBA00049902"/>
    </source>
</evidence>
<feature type="transmembrane region" description="Helical" evidence="21">
    <location>
        <begin position="184"/>
        <end position="204"/>
    </location>
</feature>
<feature type="transmembrane region" description="Helical" evidence="21">
    <location>
        <begin position="160"/>
        <end position="177"/>
    </location>
</feature>
<comment type="similarity">
    <text evidence="16">Belongs to the SEDS family. FtsW subfamily.</text>
</comment>
<protein>
    <recommendedName>
        <fullName evidence="17">Probable peptidoglycan glycosyltransferase FtsW</fullName>
        <ecNumber evidence="19">2.4.99.28</ecNumber>
    </recommendedName>
    <alternativeName>
        <fullName evidence="18">Cell division protein FtsW</fullName>
    </alternativeName>
    <alternativeName>
        <fullName evidence="15">Cell wall polymerase</fullName>
    </alternativeName>
    <alternativeName>
        <fullName evidence="14">Peptidoglycan polymerase</fullName>
    </alternativeName>
</protein>
<accession>A0A1Z3N5C6</accession>
<dbReference type="AlphaFoldDB" id="A0A1Z3N5C6"/>
<dbReference type="OrthoDB" id="5288990at2"/>
<keyword evidence="8" id="KW-0133">Cell shape</keyword>
<name>A0A1Z3N5C6_BDEBC</name>
<dbReference type="EC" id="2.4.99.28" evidence="19"/>
<reference evidence="22 23" key="1">
    <citation type="submission" date="2017-04" db="EMBL/GenBank/DDBJ databases">
        <title>Whole genome sequence of Bdellovibrio bacteriovorus strain SSB218315.</title>
        <authorList>
            <person name="Oyedara O."/>
            <person name="Rodriguez-Perez M.A."/>
        </authorList>
    </citation>
    <scope>NUCLEOTIDE SEQUENCE [LARGE SCALE GENOMIC DNA]</scope>
    <source>
        <strain evidence="22 23">SSB218315</strain>
    </source>
</reference>
<dbReference type="Pfam" id="PF01098">
    <property type="entry name" value="FTSW_RODA_SPOVE"/>
    <property type="match status" value="1"/>
</dbReference>
<keyword evidence="7 21" id="KW-0812">Transmembrane</keyword>
<keyword evidence="13" id="KW-0961">Cell wall biogenesis/degradation</keyword>
<keyword evidence="5" id="KW-0328">Glycosyltransferase</keyword>
<keyword evidence="9" id="KW-0573">Peptidoglycan synthesis</keyword>
<evidence type="ECO:0000256" key="5">
    <source>
        <dbReference type="ARBA" id="ARBA00022676"/>
    </source>
</evidence>
<evidence type="ECO:0000256" key="4">
    <source>
        <dbReference type="ARBA" id="ARBA00022618"/>
    </source>
</evidence>
<evidence type="ECO:0000256" key="14">
    <source>
        <dbReference type="ARBA" id="ARBA00032370"/>
    </source>
</evidence>
<keyword evidence="12" id="KW-0131">Cell cycle</keyword>
<keyword evidence="3" id="KW-1003">Cell membrane</keyword>
<evidence type="ECO:0000256" key="21">
    <source>
        <dbReference type="SAM" id="Phobius"/>
    </source>
</evidence>
<dbReference type="InterPro" id="IPR013437">
    <property type="entry name" value="FtsW"/>
</dbReference>
<dbReference type="GO" id="GO:0009252">
    <property type="term" value="P:peptidoglycan biosynthetic process"/>
    <property type="evidence" value="ECO:0007669"/>
    <property type="project" value="UniProtKB-KW"/>
</dbReference>
<proteinExistence type="inferred from homology"/>
<evidence type="ECO:0000256" key="10">
    <source>
        <dbReference type="ARBA" id="ARBA00022989"/>
    </source>
</evidence>
<keyword evidence="11 21" id="KW-0472">Membrane</keyword>
<evidence type="ECO:0000256" key="15">
    <source>
        <dbReference type="ARBA" id="ARBA00033270"/>
    </source>
</evidence>
<dbReference type="InterPro" id="IPR018365">
    <property type="entry name" value="Cell_cycle_FtsW-rel_CS"/>
</dbReference>
<evidence type="ECO:0000256" key="13">
    <source>
        <dbReference type="ARBA" id="ARBA00023316"/>
    </source>
</evidence>
<evidence type="ECO:0000256" key="2">
    <source>
        <dbReference type="ARBA" id="ARBA00004752"/>
    </source>
</evidence>
<dbReference type="GO" id="GO:0071555">
    <property type="term" value="P:cell wall organization"/>
    <property type="evidence" value="ECO:0007669"/>
    <property type="project" value="UniProtKB-KW"/>
</dbReference>
<evidence type="ECO:0000256" key="16">
    <source>
        <dbReference type="ARBA" id="ARBA00038053"/>
    </source>
</evidence>
<evidence type="ECO:0000256" key="11">
    <source>
        <dbReference type="ARBA" id="ARBA00023136"/>
    </source>
</evidence>
<evidence type="ECO:0000256" key="18">
    <source>
        <dbReference type="ARBA" id="ARBA00041418"/>
    </source>
</evidence>
<evidence type="ECO:0000256" key="3">
    <source>
        <dbReference type="ARBA" id="ARBA00022475"/>
    </source>
</evidence>
<keyword evidence="6" id="KW-0808">Transferase</keyword>
<dbReference type="EMBL" id="CP020946">
    <property type="protein sequence ID" value="ASD62674.1"/>
    <property type="molecule type" value="Genomic_DNA"/>
</dbReference>
<dbReference type="GO" id="GO:0032153">
    <property type="term" value="C:cell division site"/>
    <property type="evidence" value="ECO:0007669"/>
    <property type="project" value="TreeGrafter"/>
</dbReference>
<dbReference type="GO" id="GO:0008955">
    <property type="term" value="F:peptidoglycan glycosyltransferase activity"/>
    <property type="evidence" value="ECO:0007669"/>
    <property type="project" value="UniProtKB-EC"/>
</dbReference>
<feature type="transmembrane region" description="Helical" evidence="21">
    <location>
        <begin position="73"/>
        <end position="93"/>
    </location>
</feature>
<keyword evidence="4" id="KW-0132">Cell division</keyword>
<comment type="subcellular location">
    <subcellularLocation>
        <location evidence="1">Cell membrane</location>
        <topology evidence="1">Multi-pass membrane protein</topology>
    </subcellularLocation>
</comment>
<comment type="catalytic activity">
    <reaction evidence="20">
        <text>[GlcNAc-(1-&gt;4)-Mur2Ac(oyl-L-Ala-gamma-D-Glu-L-Lys-D-Ala-D-Ala)](n)-di-trans,octa-cis-undecaprenyl diphosphate + beta-D-GlcNAc-(1-&gt;4)-Mur2Ac(oyl-L-Ala-gamma-D-Glu-L-Lys-D-Ala-D-Ala)-di-trans,octa-cis-undecaprenyl diphosphate = [GlcNAc-(1-&gt;4)-Mur2Ac(oyl-L-Ala-gamma-D-Glu-L-Lys-D-Ala-D-Ala)](n+1)-di-trans,octa-cis-undecaprenyl diphosphate + di-trans,octa-cis-undecaprenyl diphosphate + H(+)</text>
        <dbReference type="Rhea" id="RHEA:23708"/>
        <dbReference type="Rhea" id="RHEA-COMP:9602"/>
        <dbReference type="Rhea" id="RHEA-COMP:9603"/>
        <dbReference type="ChEBI" id="CHEBI:15378"/>
        <dbReference type="ChEBI" id="CHEBI:58405"/>
        <dbReference type="ChEBI" id="CHEBI:60033"/>
        <dbReference type="ChEBI" id="CHEBI:78435"/>
        <dbReference type="EC" id="2.4.99.28"/>
    </reaction>
</comment>
<dbReference type="PROSITE" id="PS00428">
    <property type="entry name" value="FTSW_RODA_SPOVE"/>
    <property type="match status" value="1"/>
</dbReference>
<feature type="transmembrane region" description="Helical" evidence="21">
    <location>
        <begin position="6"/>
        <end position="26"/>
    </location>
</feature>
<evidence type="ECO:0000256" key="19">
    <source>
        <dbReference type="ARBA" id="ARBA00044770"/>
    </source>
</evidence>
<evidence type="ECO:0000313" key="23">
    <source>
        <dbReference type="Proteomes" id="UP000197003"/>
    </source>
</evidence>
<dbReference type="GO" id="GO:0005886">
    <property type="term" value="C:plasma membrane"/>
    <property type="evidence" value="ECO:0007669"/>
    <property type="project" value="UniProtKB-SubCell"/>
</dbReference>
<feature type="transmembrane region" description="Helical" evidence="21">
    <location>
        <begin position="47"/>
        <end position="67"/>
    </location>
</feature>
<keyword evidence="10 21" id="KW-1133">Transmembrane helix</keyword>
<dbReference type="PANTHER" id="PTHR30474:SF2">
    <property type="entry name" value="PEPTIDOGLYCAN GLYCOSYLTRANSFERASE FTSW-RELATED"/>
    <property type="match status" value="1"/>
</dbReference>
<evidence type="ECO:0000256" key="1">
    <source>
        <dbReference type="ARBA" id="ARBA00004651"/>
    </source>
</evidence>
<feature type="transmembrane region" description="Helical" evidence="21">
    <location>
        <begin position="335"/>
        <end position="356"/>
    </location>
</feature>
<dbReference type="GO" id="GO:0015648">
    <property type="term" value="F:lipid-linked peptidoglycan transporter activity"/>
    <property type="evidence" value="ECO:0007669"/>
    <property type="project" value="TreeGrafter"/>
</dbReference>
<dbReference type="InterPro" id="IPR001182">
    <property type="entry name" value="FtsW/RodA"/>
</dbReference>
<gene>
    <name evidence="22" type="ORF">B9G79_03355</name>
</gene>
<evidence type="ECO:0000256" key="6">
    <source>
        <dbReference type="ARBA" id="ARBA00022679"/>
    </source>
</evidence>
<sequence>MLRYLSSSLFLAIITLLGIGLVQVYSSSFIFAIESYGDGLFFFKRQLIFTILAMGVLVTTIHIPFRYIEKYGWALWLVATLGVLATFVPGLGVRVGGAIRWIQLPFGVRFEPGELLKIAFSVWFASLLCRQENFLGRVKWHWIFVALVAPMALLLKQPDFGTFAIIVMVAVTLLFAFGLQWKYIIGAVAVMIPAFYFLVMSVPYRRARVLAFLDPWADPAQKGFQVIQSMLSFHSGGLTGAGLGQGQGKLFFLPEAHTDFTLAVLGEEMGFVGFVLILALYGFVVFRGMQIAVKAEEPFKRALALGLSVTFGLSVFINAGVVMGLLPTKGLTLPFLSYGGSSLVSLCFMFGLILNIENSFEEDKFSRRFGSRWTASKVKN</sequence>
<dbReference type="GO" id="GO:0051301">
    <property type="term" value="P:cell division"/>
    <property type="evidence" value="ECO:0007669"/>
    <property type="project" value="UniProtKB-KW"/>
</dbReference>
<evidence type="ECO:0000256" key="17">
    <source>
        <dbReference type="ARBA" id="ARBA00041185"/>
    </source>
</evidence>
<feature type="transmembrane region" description="Helical" evidence="21">
    <location>
        <begin position="302"/>
        <end position="323"/>
    </location>
</feature>
<dbReference type="GO" id="GO:0008360">
    <property type="term" value="P:regulation of cell shape"/>
    <property type="evidence" value="ECO:0007669"/>
    <property type="project" value="UniProtKB-KW"/>
</dbReference>
<evidence type="ECO:0000256" key="12">
    <source>
        <dbReference type="ARBA" id="ARBA00023306"/>
    </source>
</evidence>
<organism evidence="22 23">
    <name type="scientific">Bdellovibrio bacteriovorus</name>
    <dbReference type="NCBI Taxonomy" id="959"/>
    <lineage>
        <taxon>Bacteria</taxon>
        <taxon>Pseudomonadati</taxon>
        <taxon>Bdellovibrionota</taxon>
        <taxon>Bdellovibrionia</taxon>
        <taxon>Bdellovibrionales</taxon>
        <taxon>Pseudobdellovibrionaceae</taxon>
        <taxon>Bdellovibrio</taxon>
    </lineage>
</organism>
<dbReference type="NCBIfam" id="TIGR02614">
    <property type="entry name" value="ftsW"/>
    <property type="match status" value="1"/>
</dbReference>
<comment type="pathway">
    <text evidence="2">Cell wall biogenesis; peptidoglycan biosynthesis.</text>
</comment>
<evidence type="ECO:0000256" key="9">
    <source>
        <dbReference type="ARBA" id="ARBA00022984"/>
    </source>
</evidence>
<evidence type="ECO:0000313" key="22">
    <source>
        <dbReference type="EMBL" id="ASD62674.1"/>
    </source>
</evidence>